<feature type="compositionally biased region" description="Acidic residues" evidence="1">
    <location>
        <begin position="46"/>
        <end position="55"/>
    </location>
</feature>
<dbReference type="AlphaFoldDB" id="W7X060"/>
<reference evidence="3" key="1">
    <citation type="journal article" date="2006" name="PLoS Biol.">
        <title>Macronuclear genome sequence of the ciliate Tetrahymena thermophila, a model eukaryote.</title>
        <authorList>
            <person name="Eisen J.A."/>
            <person name="Coyne R.S."/>
            <person name="Wu M."/>
            <person name="Wu D."/>
            <person name="Thiagarajan M."/>
            <person name="Wortman J.R."/>
            <person name="Badger J.H."/>
            <person name="Ren Q."/>
            <person name="Amedeo P."/>
            <person name="Jones K.M."/>
            <person name="Tallon L.J."/>
            <person name="Delcher A.L."/>
            <person name="Salzberg S.L."/>
            <person name="Silva J.C."/>
            <person name="Haas B.J."/>
            <person name="Majoros W.H."/>
            <person name="Farzad M."/>
            <person name="Carlton J.M."/>
            <person name="Smith R.K. Jr."/>
            <person name="Garg J."/>
            <person name="Pearlman R.E."/>
            <person name="Karrer K.M."/>
            <person name="Sun L."/>
            <person name="Manning G."/>
            <person name="Elde N.C."/>
            <person name="Turkewitz A.P."/>
            <person name="Asai D.J."/>
            <person name="Wilkes D.E."/>
            <person name="Wang Y."/>
            <person name="Cai H."/>
            <person name="Collins K."/>
            <person name="Stewart B.A."/>
            <person name="Lee S.R."/>
            <person name="Wilamowska K."/>
            <person name="Weinberg Z."/>
            <person name="Ruzzo W.L."/>
            <person name="Wloga D."/>
            <person name="Gaertig J."/>
            <person name="Frankel J."/>
            <person name="Tsao C.-C."/>
            <person name="Gorovsky M.A."/>
            <person name="Keeling P.J."/>
            <person name="Waller R.F."/>
            <person name="Patron N.J."/>
            <person name="Cherry J.M."/>
            <person name="Stover N.A."/>
            <person name="Krieger C.J."/>
            <person name="del Toro C."/>
            <person name="Ryder H.F."/>
            <person name="Williamson S.C."/>
            <person name="Barbeau R.A."/>
            <person name="Hamilton E.P."/>
            <person name="Orias E."/>
        </authorList>
    </citation>
    <scope>NUCLEOTIDE SEQUENCE [LARGE SCALE GENOMIC DNA]</scope>
    <source>
        <strain evidence="3">SB210</strain>
    </source>
</reference>
<name>W7X060_TETTS</name>
<evidence type="ECO:0000313" key="2">
    <source>
        <dbReference type="EMBL" id="EWS71257.1"/>
    </source>
</evidence>
<proteinExistence type="predicted"/>
<organism evidence="2 3">
    <name type="scientific">Tetrahymena thermophila (strain SB210)</name>
    <dbReference type="NCBI Taxonomy" id="312017"/>
    <lineage>
        <taxon>Eukaryota</taxon>
        <taxon>Sar</taxon>
        <taxon>Alveolata</taxon>
        <taxon>Ciliophora</taxon>
        <taxon>Intramacronucleata</taxon>
        <taxon>Oligohymenophorea</taxon>
        <taxon>Hymenostomatida</taxon>
        <taxon>Tetrahymenina</taxon>
        <taxon>Tetrahymenidae</taxon>
        <taxon>Tetrahymena</taxon>
    </lineage>
</organism>
<dbReference type="EMBL" id="GG662281">
    <property type="protein sequence ID" value="EWS71257.1"/>
    <property type="molecule type" value="Genomic_DNA"/>
</dbReference>
<dbReference type="InParanoid" id="W7X060"/>
<protein>
    <submittedName>
        <fullName evidence="2">Uncharacterized protein</fullName>
    </submittedName>
</protein>
<accession>W7X060</accession>
<dbReference type="GeneID" id="24442462"/>
<feature type="non-terminal residue" evidence="2">
    <location>
        <position position="1"/>
    </location>
</feature>
<keyword evidence="3" id="KW-1185">Reference proteome</keyword>
<sequence>VSSIKANSKFTNAYNSEKDFVLELKKRDSSNHSKDSLTDLSKSSDEESEESDEEIYEKTEMV</sequence>
<dbReference type="KEGG" id="tet:TTHERM_001561060"/>
<gene>
    <name evidence="2" type="ORF">TTHERM_001561060</name>
</gene>
<evidence type="ECO:0000313" key="3">
    <source>
        <dbReference type="Proteomes" id="UP000009168"/>
    </source>
</evidence>
<evidence type="ECO:0000256" key="1">
    <source>
        <dbReference type="SAM" id="MobiDB-lite"/>
    </source>
</evidence>
<feature type="region of interest" description="Disordered" evidence="1">
    <location>
        <begin position="25"/>
        <end position="62"/>
    </location>
</feature>
<dbReference type="Proteomes" id="UP000009168">
    <property type="component" value="Unassembled WGS sequence"/>
</dbReference>
<feature type="compositionally biased region" description="Basic and acidic residues" evidence="1">
    <location>
        <begin position="25"/>
        <end position="45"/>
    </location>
</feature>
<dbReference type="RefSeq" id="XP_012656210.1">
    <property type="nucleotide sequence ID" value="XM_012800756.1"/>
</dbReference>